<sequence>MKSAVLLLLPLAAALIDPDLECWKTADCRKGRFAGKHMYCGVFAKSEDILYNQCTKLKENECIDLTDCPSEDDTCIHRYFDKLPGKCAPWGTPDDAPDDYPL</sequence>
<reference evidence="2" key="1">
    <citation type="submission" date="2023-06" db="EMBL/GenBank/DDBJ databases">
        <authorList>
            <person name="Delattre M."/>
        </authorList>
    </citation>
    <scope>NUCLEOTIDE SEQUENCE</scope>
    <source>
        <strain evidence="2">AF72</strain>
    </source>
</reference>
<evidence type="ECO:0000313" key="3">
    <source>
        <dbReference type="Proteomes" id="UP001177023"/>
    </source>
</evidence>
<gene>
    <name evidence="2" type="ORF">MSPICULIGERA_LOCUS14452</name>
</gene>
<organism evidence="2 3">
    <name type="scientific">Mesorhabditis spiculigera</name>
    <dbReference type="NCBI Taxonomy" id="96644"/>
    <lineage>
        <taxon>Eukaryota</taxon>
        <taxon>Metazoa</taxon>
        <taxon>Ecdysozoa</taxon>
        <taxon>Nematoda</taxon>
        <taxon>Chromadorea</taxon>
        <taxon>Rhabditida</taxon>
        <taxon>Rhabditina</taxon>
        <taxon>Rhabditomorpha</taxon>
        <taxon>Rhabditoidea</taxon>
        <taxon>Rhabditidae</taxon>
        <taxon>Mesorhabditinae</taxon>
        <taxon>Mesorhabditis</taxon>
    </lineage>
</organism>
<feature type="signal peptide" evidence="1">
    <location>
        <begin position="1"/>
        <end position="18"/>
    </location>
</feature>
<proteinExistence type="predicted"/>
<keyword evidence="3" id="KW-1185">Reference proteome</keyword>
<evidence type="ECO:0000256" key="1">
    <source>
        <dbReference type="SAM" id="SignalP"/>
    </source>
</evidence>
<dbReference type="EMBL" id="CATQJA010002642">
    <property type="protein sequence ID" value="CAJ0576153.1"/>
    <property type="molecule type" value="Genomic_DNA"/>
</dbReference>
<name>A0AA36G854_9BILA</name>
<comment type="caution">
    <text evidence="2">The sequence shown here is derived from an EMBL/GenBank/DDBJ whole genome shotgun (WGS) entry which is preliminary data.</text>
</comment>
<feature type="non-terminal residue" evidence="2">
    <location>
        <position position="102"/>
    </location>
</feature>
<protein>
    <submittedName>
        <fullName evidence="2">Uncharacterized protein</fullName>
    </submittedName>
</protein>
<dbReference type="Proteomes" id="UP001177023">
    <property type="component" value="Unassembled WGS sequence"/>
</dbReference>
<accession>A0AA36G854</accession>
<feature type="chain" id="PRO_5041273815" evidence="1">
    <location>
        <begin position="19"/>
        <end position="102"/>
    </location>
</feature>
<evidence type="ECO:0000313" key="2">
    <source>
        <dbReference type="EMBL" id="CAJ0576153.1"/>
    </source>
</evidence>
<keyword evidence="1" id="KW-0732">Signal</keyword>
<dbReference type="AlphaFoldDB" id="A0AA36G854"/>